<dbReference type="Proteomes" id="UP000887560">
    <property type="component" value="Unplaced"/>
</dbReference>
<dbReference type="WBParaSite" id="scf7180000421329.g6684">
    <property type="protein sequence ID" value="scf7180000421329.g6684"/>
    <property type="gene ID" value="scf7180000421329.g6684"/>
</dbReference>
<keyword evidence="2" id="KW-1185">Reference proteome</keyword>
<feature type="region of interest" description="Disordered" evidence="1">
    <location>
        <begin position="181"/>
        <end position="245"/>
    </location>
</feature>
<evidence type="ECO:0000313" key="3">
    <source>
        <dbReference type="WBParaSite" id="scf7180000421329.g6684"/>
    </source>
</evidence>
<dbReference type="AlphaFoldDB" id="A0A915NS15"/>
<feature type="compositionally biased region" description="Basic residues" evidence="1">
    <location>
        <begin position="422"/>
        <end position="435"/>
    </location>
</feature>
<protein>
    <submittedName>
        <fullName evidence="3">Uncharacterized protein</fullName>
    </submittedName>
</protein>
<reference evidence="3" key="1">
    <citation type="submission" date="2022-11" db="UniProtKB">
        <authorList>
            <consortium name="WormBaseParasite"/>
        </authorList>
    </citation>
    <scope>IDENTIFICATION</scope>
</reference>
<name>A0A915NS15_9BILA</name>
<sequence length="471" mass="54864">MVYYPHLSDRETGRFNLQLTNITSGFTMDAVTDAYDTHHFLQAENEGQGITDIYKLAITIDELSVVTIRCKDEVNPNFDVILNKNEQREEYQSQYVKSKVCPNDEYLFIIDEDGIQVDLQCQPTIHSPELNFYQIVFNKLTNKFECNLIINRNKVIQNYLNNIDYTQEHVNYYMDRYFVEQDHQQQPPHSRSLPMQPDIGLSLARGGQQRGQTQKGKATNQPELPKSKKAKFQQHPNTPQEPIFIPFDHRKGLKQQMIEIIQKLPQESHQRMTNYMHYLLTLLPEAQPQQPIQTSSGGDQPVPAGPPLSMDSIFALNQLQELEANDWHLYNINALSIDEYRIRANLTNSLTIFEKLLKLSGNVHRLPYQLQQFYQQLYQQPQEQFHQHPYQQQQPYQQQPLPYIQQNPSPQTGIIIPERPHAQRQQRHRRRKNPHVSHQSEMMQQPHPSIGAFGPTPSALGIENINIIIQG</sequence>
<organism evidence="2 3">
    <name type="scientific">Meloidogyne floridensis</name>
    <dbReference type="NCBI Taxonomy" id="298350"/>
    <lineage>
        <taxon>Eukaryota</taxon>
        <taxon>Metazoa</taxon>
        <taxon>Ecdysozoa</taxon>
        <taxon>Nematoda</taxon>
        <taxon>Chromadorea</taxon>
        <taxon>Rhabditida</taxon>
        <taxon>Tylenchina</taxon>
        <taxon>Tylenchomorpha</taxon>
        <taxon>Tylenchoidea</taxon>
        <taxon>Meloidogynidae</taxon>
        <taxon>Meloidogyninae</taxon>
        <taxon>Meloidogyne</taxon>
    </lineage>
</organism>
<evidence type="ECO:0000313" key="2">
    <source>
        <dbReference type="Proteomes" id="UP000887560"/>
    </source>
</evidence>
<evidence type="ECO:0000256" key="1">
    <source>
        <dbReference type="SAM" id="MobiDB-lite"/>
    </source>
</evidence>
<feature type="region of interest" description="Disordered" evidence="1">
    <location>
        <begin position="421"/>
        <end position="447"/>
    </location>
</feature>
<accession>A0A915NS15</accession>
<proteinExistence type="predicted"/>
<feature type="compositionally biased region" description="Low complexity" evidence="1">
    <location>
        <begin position="204"/>
        <end position="219"/>
    </location>
</feature>
<feature type="compositionally biased region" description="Polar residues" evidence="1">
    <location>
        <begin position="436"/>
        <end position="447"/>
    </location>
</feature>